<dbReference type="Pfam" id="PF00132">
    <property type="entry name" value="Hexapep"/>
    <property type="match status" value="1"/>
</dbReference>
<evidence type="ECO:0000256" key="2">
    <source>
        <dbReference type="ARBA" id="ARBA00007274"/>
    </source>
</evidence>
<dbReference type="PANTHER" id="PTHR42811">
    <property type="entry name" value="SERINE ACETYLTRANSFERASE"/>
    <property type="match status" value="1"/>
</dbReference>
<evidence type="ECO:0000256" key="7">
    <source>
        <dbReference type="ARBA" id="ARBA00023192"/>
    </source>
</evidence>
<dbReference type="CDD" id="cd03354">
    <property type="entry name" value="LbH_SAT"/>
    <property type="match status" value="1"/>
</dbReference>
<dbReference type="InterPro" id="IPR045304">
    <property type="entry name" value="LbH_SAT"/>
</dbReference>
<dbReference type="PIRSF" id="PIRSF000441">
    <property type="entry name" value="CysE"/>
    <property type="match status" value="1"/>
</dbReference>
<evidence type="ECO:0000256" key="3">
    <source>
        <dbReference type="ARBA" id="ARBA00013266"/>
    </source>
</evidence>
<keyword evidence="6 10" id="KW-0808">Transferase</keyword>
<dbReference type="InterPro" id="IPR042122">
    <property type="entry name" value="Ser_AcTrfase_N_sf"/>
</dbReference>
<keyword evidence="7" id="KW-0198">Cysteine biosynthesis</keyword>
<keyword evidence="8 10" id="KW-0012">Acyltransferase</keyword>
<proteinExistence type="inferred from homology"/>
<dbReference type="NCBIfam" id="NF041874">
    <property type="entry name" value="EPS_EpsC"/>
    <property type="match status" value="1"/>
</dbReference>
<evidence type="ECO:0000256" key="4">
    <source>
        <dbReference type="ARBA" id="ARBA00018522"/>
    </source>
</evidence>
<dbReference type="Proteomes" id="UP000003179">
    <property type="component" value="Unassembled WGS sequence"/>
</dbReference>
<comment type="pathway">
    <text evidence="1">Amino-acid biosynthesis; L-cysteine biosynthesis; L-cysteine from L-serine: step 1/2.</text>
</comment>
<dbReference type="InterPro" id="IPR011004">
    <property type="entry name" value="Trimer_LpxA-like_sf"/>
</dbReference>
<keyword evidence="5" id="KW-0028">Amino-acid biosynthesis</keyword>
<evidence type="ECO:0000256" key="9">
    <source>
        <dbReference type="ARBA" id="ARBA00049486"/>
    </source>
</evidence>
<dbReference type="GO" id="GO:0009001">
    <property type="term" value="F:serine O-acetyltransferase activity"/>
    <property type="evidence" value="ECO:0007669"/>
    <property type="project" value="UniProtKB-EC"/>
</dbReference>
<evidence type="ECO:0000256" key="10">
    <source>
        <dbReference type="PIRNR" id="PIRNR000441"/>
    </source>
</evidence>
<evidence type="ECO:0000256" key="5">
    <source>
        <dbReference type="ARBA" id="ARBA00022605"/>
    </source>
</evidence>
<dbReference type="InterPro" id="IPR005881">
    <property type="entry name" value="Ser_O-AcTrfase"/>
</dbReference>
<evidence type="ECO:0000313" key="11">
    <source>
        <dbReference type="EMBL" id="EFS91067.1"/>
    </source>
</evidence>
<evidence type="ECO:0000256" key="1">
    <source>
        <dbReference type="ARBA" id="ARBA00004876"/>
    </source>
</evidence>
<protein>
    <recommendedName>
        <fullName evidence="4 10">Serine acetyltransferase</fullName>
        <ecNumber evidence="3 10">2.3.1.30</ecNumber>
    </recommendedName>
</protein>
<reference evidence="11" key="1">
    <citation type="submission" date="2010-08" db="EMBL/GenBank/DDBJ databases">
        <authorList>
            <person name="Weinstock G."/>
            <person name="Sodergren E."/>
            <person name="Clifton S."/>
            <person name="Fulton L."/>
            <person name="Fulton B."/>
            <person name="Courtney L."/>
            <person name="Fronick C."/>
            <person name="Harrison M."/>
            <person name="Strong C."/>
            <person name="Farmer C."/>
            <person name="Delahaunty K."/>
            <person name="Markovic C."/>
            <person name="Hall O."/>
            <person name="Minx P."/>
            <person name="Tomlinson C."/>
            <person name="Mitreva M."/>
            <person name="Hou S."/>
            <person name="Chen J."/>
            <person name="Wollam A."/>
            <person name="Pepin K.H."/>
            <person name="Johnson M."/>
            <person name="Bhonagiri V."/>
            <person name="Zhang X."/>
            <person name="Suruliraj S."/>
            <person name="Warren W."/>
            <person name="Chinwalla A."/>
            <person name="Mardis E.R."/>
            <person name="Wilson R.K."/>
        </authorList>
    </citation>
    <scope>NUCLEOTIDE SEQUENCE [LARGE SCALE GENOMIC DNA]</scope>
    <source>
        <strain evidence="11">HL044PA1</strain>
    </source>
</reference>
<comment type="similarity">
    <text evidence="2 10">Belongs to the transferase hexapeptide repeat family.</text>
</comment>
<dbReference type="EC" id="2.3.1.30" evidence="3 10"/>
<evidence type="ECO:0000256" key="8">
    <source>
        <dbReference type="ARBA" id="ARBA00023315"/>
    </source>
</evidence>
<dbReference type="SUPFAM" id="SSF51161">
    <property type="entry name" value="Trimeric LpxA-like enzymes"/>
    <property type="match status" value="1"/>
</dbReference>
<gene>
    <name evidence="11" type="primary">cysE</name>
    <name evidence="11" type="ORF">HMPREF9607_02906</name>
</gene>
<dbReference type="NCBIfam" id="TIGR01172">
    <property type="entry name" value="cysE"/>
    <property type="match status" value="1"/>
</dbReference>
<keyword evidence="12" id="KW-1185">Reference proteome</keyword>
<evidence type="ECO:0000256" key="6">
    <source>
        <dbReference type="ARBA" id="ARBA00022679"/>
    </source>
</evidence>
<comment type="catalytic activity">
    <reaction evidence="9 10">
        <text>L-serine + acetyl-CoA = O-acetyl-L-serine + CoA</text>
        <dbReference type="Rhea" id="RHEA:24560"/>
        <dbReference type="ChEBI" id="CHEBI:33384"/>
        <dbReference type="ChEBI" id="CHEBI:57287"/>
        <dbReference type="ChEBI" id="CHEBI:57288"/>
        <dbReference type="ChEBI" id="CHEBI:58340"/>
        <dbReference type="EC" id="2.3.1.30"/>
    </reaction>
</comment>
<dbReference type="Gene3D" id="2.160.10.10">
    <property type="entry name" value="Hexapeptide repeat proteins"/>
    <property type="match status" value="1"/>
</dbReference>
<comment type="caution">
    <text evidence="11">The sequence shown here is derived from an EMBL/GenBank/DDBJ whole genome shotgun (WGS) entry which is preliminary data.</text>
</comment>
<name>A0ABN0C1U2_9ACTN</name>
<sequence length="205" mass="22060">MVFTGIIHRQNQGGHMSTETAALLQTFKRCKERVMEDLDAAMREDPAATSKIMVAIAYQGVHAIWAHRLAHTMWVKSPALRPLARLLSQLSRHITGIEIHPGATIGRRFFIDHGMGVVIGETAVIGDDVLMYHQVTLGGRARGQFKRHPTIGNRVLIGAGAKVIGDITVGDDCKIGANALVVKNVAPGTVVVGIPSKVHQGDVIA</sequence>
<organism evidence="11 12">
    <name type="scientific">Cutibacterium modestum HL044PA1</name>
    <dbReference type="NCBI Taxonomy" id="765109"/>
    <lineage>
        <taxon>Bacteria</taxon>
        <taxon>Bacillati</taxon>
        <taxon>Actinomycetota</taxon>
        <taxon>Actinomycetes</taxon>
        <taxon>Propionibacteriales</taxon>
        <taxon>Propionibacteriaceae</taxon>
        <taxon>Cutibacterium</taxon>
        <taxon>Cutibacterium modestum</taxon>
    </lineage>
</organism>
<dbReference type="EMBL" id="ADZU01000044">
    <property type="protein sequence ID" value="EFS91067.1"/>
    <property type="molecule type" value="Genomic_DNA"/>
</dbReference>
<dbReference type="InterPro" id="IPR001451">
    <property type="entry name" value="Hexapep"/>
</dbReference>
<accession>A0ABN0C1U2</accession>
<evidence type="ECO:0000313" key="12">
    <source>
        <dbReference type="Proteomes" id="UP000003179"/>
    </source>
</evidence>
<dbReference type="Gene3D" id="1.10.3130.10">
    <property type="entry name" value="serine acetyltransferase, domain 1"/>
    <property type="match status" value="1"/>
</dbReference>
<dbReference type="InterPro" id="IPR053376">
    <property type="entry name" value="Serine_acetyltransferase"/>
</dbReference>